<dbReference type="PANTHER" id="PTHR47074">
    <property type="entry name" value="BNAC02G40300D PROTEIN"/>
    <property type="match status" value="1"/>
</dbReference>
<evidence type="ECO:0000259" key="1">
    <source>
        <dbReference type="Pfam" id="PF13456"/>
    </source>
</evidence>
<dbReference type="InterPro" id="IPR002156">
    <property type="entry name" value="RNaseH_domain"/>
</dbReference>
<name>A0ABR2SX47_9ROSI</name>
<evidence type="ECO:0000313" key="3">
    <source>
        <dbReference type="Proteomes" id="UP001396334"/>
    </source>
</evidence>
<dbReference type="InterPro" id="IPR052929">
    <property type="entry name" value="RNase_H-like_EbsB-rel"/>
</dbReference>
<gene>
    <name evidence="2" type="ORF">V6N11_026821</name>
</gene>
<dbReference type="EMBL" id="JBBPBN010000011">
    <property type="protein sequence ID" value="KAK9029717.1"/>
    <property type="molecule type" value="Genomic_DNA"/>
</dbReference>
<accession>A0ABR2SX47</accession>
<dbReference type="PANTHER" id="PTHR47074:SF61">
    <property type="entry name" value="RNASE H TYPE-1 DOMAIN-CONTAINING PROTEIN"/>
    <property type="match status" value="1"/>
</dbReference>
<keyword evidence="3" id="KW-1185">Reference proteome</keyword>
<protein>
    <recommendedName>
        <fullName evidence="1">RNase H type-1 domain-containing protein</fullName>
    </recommendedName>
</protein>
<organism evidence="2 3">
    <name type="scientific">Hibiscus sabdariffa</name>
    <name type="common">roselle</name>
    <dbReference type="NCBI Taxonomy" id="183260"/>
    <lineage>
        <taxon>Eukaryota</taxon>
        <taxon>Viridiplantae</taxon>
        <taxon>Streptophyta</taxon>
        <taxon>Embryophyta</taxon>
        <taxon>Tracheophyta</taxon>
        <taxon>Spermatophyta</taxon>
        <taxon>Magnoliopsida</taxon>
        <taxon>eudicotyledons</taxon>
        <taxon>Gunneridae</taxon>
        <taxon>Pentapetalae</taxon>
        <taxon>rosids</taxon>
        <taxon>malvids</taxon>
        <taxon>Malvales</taxon>
        <taxon>Malvaceae</taxon>
        <taxon>Malvoideae</taxon>
        <taxon>Hibiscus</taxon>
    </lineage>
</organism>
<comment type="caution">
    <text evidence="2">The sequence shown here is derived from an EMBL/GenBank/DDBJ whole genome shotgun (WGS) entry which is preliminary data.</text>
</comment>
<feature type="domain" description="RNase H type-1" evidence="1">
    <location>
        <begin position="88"/>
        <end position="143"/>
    </location>
</feature>
<dbReference type="Proteomes" id="UP001396334">
    <property type="component" value="Unassembled WGS sequence"/>
</dbReference>
<reference evidence="2 3" key="1">
    <citation type="journal article" date="2024" name="G3 (Bethesda)">
        <title>Genome assembly of Hibiscus sabdariffa L. provides insights into metabolisms of medicinal natural products.</title>
        <authorList>
            <person name="Kim T."/>
        </authorList>
    </citation>
    <scope>NUCLEOTIDE SEQUENCE [LARGE SCALE GENOMIC DNA]</scope>
    <source>
        <strain evidence="2">TK-2024</strain>
        <tissue evidence="2">Old leaves</tissue>
    </source>
</reference>
<evidence type="ECO:0000313" key="2">
    <source>
        <dbReference type="EMBL" id="KAK9029717.1"/>
    </source>
</evidence>
<proteinExistence type="predicted"/>
<sequence>MAPWSGDGKIKTHDINTQFTWVSDLIDDNSRTWKPDMFVSWFDIEDMDQICCIPIARLELQDKIFLRYDQSGEYLVKSGYKVMRNEFSGVIGRDRTGEIMASCVVPHNNVLDALMVESLACLQVIYYAKELRFKRIIIEGDSLIYQEAKRRDANNAAHVLTRDHRTQHDPCF</sequence>
<dbReference type="Pfam" id="PF13456">
    <property type="entry name" value="RVT_3"/>
    <property type="match status" value="1"/>
</dbReference>